<feature type="compositionally biased region" description="Basic and acidic residues" evidence="5">
    <location>
        <begin position="301"/>
        <end position="310"/>
    </location>
</feature>
<dbReference type="AlphaFoldDB" id="A0A9Q3EP77"/>
<evidence type="ECO:0000313" key="7">
    <source>
        <dbReference type="EMBL" id="MBW0523522.1"/>
    </source>
</evidence>
<feature type="region of interest" description="Disordered" evidence="5">
    <location>
        <begin position="171"/>
        <end position="199"/>
    </location>
</feature>
<evidence type="ECO:0000256" key="2">
    <source>
        <dbReference type="ARBA" id="ARBA00023015"/>
    </source>
</evidence>
<organism evidence="7 8">
    <name type="scientific">Austropuccinia psidii MF-1</name>
    <dbReference type="NCBI Taxonomy" id="1389203"/>
    <lineage>
        <taxon>Eukaryota</taxon>
        <taxon>Fungi</taxon>
        <taxon>Dikarya</taxon>
        <taxon>Basidiomycota</taxon>
        <taxon>Pucciniomycotina</taxon>
        <taxon>Pucciniomycetes</taxon>
        <taxon>Pucciniales</taxon>
        <taxon>Sphaerophragmiaceae</taxon>
        <taxon>Austropuccinia</taxon>
    </lineage>
</organism>
<feature type="domain" description="BHLH" evidence="6">
    <location>
        <begin position="297"/>
        <end position="402"/>
    </location>
</feature>
<dbReference type="EMBL" id="AVOT02030356">
    <property type="protein sequence ID" value="MBW0523522.1"/>
    <property type="molecule type" value="Genomic_DNA"/>
</dbReference>
<dbReference type="CDD" id="cd11387">
    <property type="entry name" value="bHLHzip_USF_MITF"/>
    <property type="match status" value="1"/>
</dbReference>
<dbReference type="InterPro" id="IPR036638">
    <property type="entry name" value="HLH_DNA-bd_sf"/>
</dbReference>
<dbReference type="Proteomes" id="UP000765509">
    <property type="component" value="Unassembled WGS sequence"/>
</dbReference>
<feature type="compositionally biased region" description="Low complexity" evidence="5">
    <location>
        <begin position="364"/>
        <end position="377"/>
    </location>
</feature>
<dbReference type="SMART" id="SM00353">
    <property type="entry name" value="HLH"/>
    <property type="match status" value="1"/>
</dbReference>
<evidence type="ECO:0000256" key="1">
    <source>
        <dbReference type="ARBA" id="ARBA00004123"/>
    </source>
</evidence>
<dbReference type="PROSITE" id="PS50888">
    <property type="entry name" value="BHLH"/>
    <property type="match status" value="1"/>
</dbReference>
<dbReference type="InterPro" id="IPR011598">
    <property type="entry name" value="bHLH_dom"/>
</dbReference>
<name>A0A9Q3EP77_9BASI</name>
<evidence type="ECO:0000256" key="5">
    <source>
        <dbReference type="SAM" id="MobiDB-lite"/>
    </source>
</evidence>
<dbReference type="Pfam" id="PF00010">
    <property type="entry name" value="HLH"/>
    <property type="match status" value="1"/>
</dbReference>
<proteinExistence type="predicted"/>
<evidence type="ECO:0000313" key="8">
    <source>
        <dbReference type="Proteomes" id="UP000765509"/>
    </source>
</evidence>
<feature type="compositionally biased region" description="Basic residues" evidence="5">
    <location>
        <begin position="174"/>
        <end position="193"/>
    </location>
</feature>
<dbReference type="GO" id="GO:0046983">
    <property type="term" value="F:protein dimerization activity"/>
    <property type="evidence" value="ECO:0007669"/>
    <property type="project" value="InterPro"/>
</dbReference>
<keyword evidence="8" id="KW-1185">Reference proteome</keyword>
<reference evidence="7" key="1">
    <citation type="submission" date="2021-03" db="EMBL/GenBank/DDBJ databases">
        <title>Draft genome sequence of rust myrtle Austropuccinia psidii MF-1, a brazilian biotype.</title>
        <authorList>
            <person name="Quecine M.C."/>
            <person name="Pachon D.M.R."/>
            <person name="Bonatelli M.L."/>
            <person name="Correr F.H."/>
            <person name="Franceschini L.M."/>
            <person name="Leite T.F."/>
            <person name="Margarido G.R.A."/>
            <person name="Almeida C.A."/>
            <person name="Ferrarezi J.A."/>
            <person name="Labate C.A."/>
        </authorList>
    </citation>
    <scope>NUCLEOTIDE SEQUENCE</scope>
    <source>
        <strain evidence="7">MF-1</strain>
    </source>
</reference>
<dbReference type="OrthoDB" id="690068at2759"/>
<dbReference type="GO" id="GO:0000981">
    <property type="term" value="F:DNA-binding transcription factor activity, RNA polymerase II-specific"/>
    <property type="evidence" value="ECO:0007669"/>
    <property type="project" value="TreeGrafter"/>
</dbReference>
<keyword evidence="3" id="KW-0804">Transcription</keyword>
<dbReference type="InterPro" id="IPR051732">
    <property type="entry name" value="USF"/>
</dbReference>
<dbReference type="GO" id="GO:0000978">
    <property type="term" value="F:RNA polymerase II cis-regulatory region sequence-specific DNA binding"/>
    <property type="evidence" value="ECO:0007669"/>
    <property type="project" value="TreeGrafter"/>
</dbReference>
<sequence length="501" mass="57206">MSNFSNFKKFNESFIHSNPSVGHNLFHNAFNSTSHHDSTMPFTDNELIESLIRPLNSTHQNFNQSDLSVDLFSHIDSSNLASNHHPFTNFSSSLKSDHDHLNLLASPTTHQIDRNAHLNHSSTQSNTSIISKSCSNSPQPITNSFNHQSTINVNLLNSSSNQPSNSILQLQQANHHHHHHHHHPNHLNHHHSASHSISTSAIHSHNPLMMVIDENRPAVAASAPTYLPNSIHDHKPLRNSDLQSNHDRWLEDVSIHSSRLTSSNHNSSRDISKKDSPPSSNVDQQQSQGDLNEKRRKRRESHNAVERRRRDNINERISELASLLPSCMLEPKLLSPGSQESGSMMKMLQEEDEATTELNQSNITPSSSLPTDSLLPPGNCANHNKPNKGIILAKSIDYIRYLKDLLELQLQRNSELESELEKIRKNQKERFKDEDHREVLNLNLKIENQNKGMTVEQETVENENKRLETIMMAINDFDHQNDNFKPTQLNHEIFNEIYQYF</sequence>
<comment type="subcellular location">
    <subcellularLocation>
        <location evidence="1">Nucleus</location>
    </subcellularLocation>
</comment>
<evidence type="ECO:0000259" key="6">
    <source>
        <dbReference type="PROSITE" id="PS50888"/>
    </source>
</evidence>
<keyword evidence="2" id="KW-0805">Transcription regulation</keyword>
<feature type="region of interest" description="Disordered" evidence="5">
    <location>
        <begin position="349"/>
        <end position="387"/>
    </location>
</feature>
<feature type="region of interest" description="Disordered" evidence="5">
    <location>
        <begin position="257"/>
        <end position="310"/>
    </location>
</feature>
<feature type="compositionally biased region" description="Low complexity" evidence="5">
    <location>
        <begin position="257"/>
        <end position="266"/>
    </location>
</feature>
<comment type="caution">
    <text evidence="7">The sequence shown here is derived from an EMBL/GenBank/DDBJ whole genome shotgun (WGS) entry which is preliminary data.</text>
</comment>
<protein>
    <recommendedName>
        <fullName evidence="6">BHLH domain-containing protein</fullName>
    </recommendedName>
</protein>
<evidence type="ECO:0000256" key="4">
    <source>
        <dbReference type="ARBA" id="ARBA00023242"/>
    </source>
</evidence>
<keyword evidence="4" id="KW-0539">Nucleus</keyword>
<dbReference type="PANTHER" id="PTHR46117">
    <property type="entry name" value="FI24210P1"/>
    <property type="match status" value="1"/>
</dbReference>
<dbReference type="SUPFAM" id="SSF47459">
    <property type="entry name" value="HLH, helix-loop-helix DNA-binding domain"/>
    <property type="match status" value="1"/>
</dbReference>
<evidence type="ECO:0000256" key="3">
    <source>
        <dbReference type="ARBA" id="ARBA00023163"/>
    </source>
</evidence>
<gene>
    <name evidence="7" type="ORF">O181_063237</name>
</gene>
<accession>A0A9Q3EP77</accession>
<dbReference type="Gene3D" id="4.10.280.10">
    <property type="entry name" value="Helix-loop-helix DNA-binding domain"/>
    <property type="match status" value="1"/>
</dbReference>
<dbReference type="GO" id="GO:0005634">
    <property type="term" value="C:nucleus"/>
    <property type="evidence" value="ECO:0007669"/>
    <property type="project" value="UniProtKB-SubCell"/>
</dbReference>
<feature type="compositionally biased region" description="Polar residues" evidence="5">
    <location>
        <begin position="277"/>
        <end position="290"/>
    </location>
</feature>
<feature type="compositionally biased region" description="Basic and acidic residues" evidence="5">
    <location>
        <begin position="267"/>
        <end position="276"/>
    </location>
</feature>
<dbReference type="PANTHER" id="PTHR46117:SF3">
    <property type="entry name" value="FI24210P1"/>
    <property type="match status" value="1"/>
</dbReference>